<dbReference type="GeneID" id="25313735"/>
<dbReference type="SMART" id="SM00906">
    <property type="entry name" value="Fungal_trans"/>
    <property type="match status" value="1"/>
</dbReference>
<dbReference type="GO" id="GO:0008270">
    <property type="term" value="F:zinc ion binding"/>
    <property type="evidence" value="ECO:0007669"/>
    <property type="project" value="InterPro"/>
</dbReference>
<feature type="region of interest" description="Disordered" evidence="7">
    <location>
        <begin position="1"/>
        <end position="20"/>
    </location>
</feature>
<reference evidence="10 11" key="1">
    <citation type="submission" date="2015-04" db="EMBL/GenBank/DDBJ databases">
        <authorList>
            <person name="Heijne W.H."/>
            <person name="Fedorova N.D."/>
            <person name="Nierman W.C."/>
            <person name="Vollebregt A.W."/>
            <person name="Zhao Z."/>
            <person name="Wu L."/>
            <person name="Kumar M."/>
            <person name="Stam H."/>
            <person name="van den Berg M.A."/>
            <person name="Pel H.J."/>
        </authorList>
    </citation>
    <scope>NUCLEOTIDE SEQUENCE [LARGE SCALE GENOMIC DNA]</scope>
    <source>
        <strain evidence="10 11">CBS 393.64</strain>
    </source>
</reference>
<keyword evidence="6" id="KW-0539">Nucleus</keyword>
<sequence>MSAMPDPEPQERPRKRRRRTVACTQCRSRKLKCDREYPTCSRCIKSGTPAKCTYEDGFLWQQPKTVASSGLTDRFSSRITLPPPSGNAPAAATSPDATPAASNPPPTVSAATAGPPRARFLDTVLGTSNPMVNRWPRTPDGESWHTASQQRKSEDHPPASPSQQLDLPNKVIIRGKETKTRFNGGGIIANLMLQFPQLKPFMAELKSSNPSIKRVRRNLDLDAVKRGHHKAKLKEPIPIPDTETLLSLLPPRPAVEELFGLYLLYVESTHRVIHIPSFRQEMEEMWAKKDNPDLVSAPFVVQLLLILASAAGFFEAERPPEMANSAISRSLRVLDWIRYAEKWIDNSNIKRPDLTVLRIRCLLVIAKNNQGLNRSRAWLSTGMLVKLAMLAGYHRDPDNIPKITVFSKEMRRRIWATIIELDLQVALDRGMPPTLQPSDFDTAPPLNINDDEVNENTVEAPRSRPLHEVTDSTFQCVLAQSLPLRLRICALMNSPVVSCSYEDIQRLEWELGRFHASLPTWPAASDSQLNHKLILWRALLETKLGQGLLAIHTPFAIEANEDPLFEPSSRARLEVATVILSRQLRLHEISMRLSFSHLSDSTLQASLSILQHLYATRTGYTSSLLRQVLPGITESLLDLVEKTLACMETKLLLIVKGAKQFFFLHMILALVKAKLWPDQAESLKKGAIDRIGVIAYSLLAHHSDGSANDAEGVPSLASGSVPTPHDSTSASAFDGTSLPDLAITVGWYYLTQFLGLASYVAVTVIFTAAYSLGIFVLFFFFYYFLISVSKSGLRCRKSINFLEAHAQAHGQGGFGVVPSYPLSLNTQVSNPDQPFDFYFEGPIQKNRRNGQTSLVRRPSTYSQHRLPVSSLKSGIQLFIMNNSVNVLTEESDSYFVMSSATNVPRVADTPTLWDEENRRFLCCENGHRSKDTWSRGESRRTGEVHPEAFFEHFLMLLGDSLY</sequence>
<dbReference type="PROSITE" id="PS50048">
    <property type="entry name" value="ZN2_CY6_FUNGAL_2"/>
    <property type="match status" value="1"/>
</dbReference>
<evidence type="ECO:0000256" key="1">
    <source>
        <dbReference type="ARBA" id="ARBA00022723"/>
    </source>
</evidence>
<dbReference type="CDD" id="cd00067">
    <property type="entry name" value="GAL4"/>
    <property type="match status" value="1"/>
</dbReference>
<evidence type="ECO:0000256" key="6">
    <source>
        <dbReference type="ARBA" id="ARBA00023242"/>
    </source>
</evidence>
<keyword evidence="11" id="KW-1185">Reference proteome</keyword>
<dbReference type="RefSeq" id="XP_013331208.1">
    <property type="nucleotide sequence ID" value="XM_013475754.1"/>
</dbReference>
<keyword evidence="8" id="KW-0472">Membrane</keyword>
<dbReference type="GO" id="GO:0000978">
    <property type="term" value="F:RNA polymerase II cis-regulatory region sequence-specific DNA binding"/>
    <property type="evidence" value="ECO:0007669"/>
    <property type="project" value="TreeGrafter"/>
</dbReference>
<evidence type="ECO:0000313" key="11">
    <source>
        <dbReference type="Proteomes" id="UP000053958"/>
    </source>
</evidence>
<organism evidence="10 11">
    <name type="scientific">Rasamsonia emersonii (strain ATCC 16479 / CBS 393.64 / IMI 116815)</name>
    <dbReference type="NCBI Taxonomy" id="1408163"/>
    <lineage>
        <taxon>Eukaryota</taxon>
        <taxon>Fungi</taxon>
        <taxon>Dikarya</taxon>
        <taxon>Ascomycota</taxon>
        <taxon>Pezizomycotina</taxon>
        <taxon>Eurotiomycetes</taxon>
        <taxon>Eurotiomycetidae</taxon>
        <taxon>Eurotiales</taxon>
        <taxon>Trichocomaceae</taxon>
        <taxon>Rasamsonia</taxon>
    </lineage>
</organism>
<evidence type="ECO:0000256" key="5">
    <source>
        <dbReference type="ARBA" id="ARBA00023163"/>
    </source>
</evidence>
<evidence type="ECO:0000259" key="9">
    <source>
        <dbReference type="PROSITE" id="PS50048"/>
    </source>
</evidence>
<feature type="region of interest" description="Disordered" evidence="7">
    <location>
        <begin position="75"/>
        <end position="167"/>
    </location>
</feature>
<dbReference type="AlphaFoldDB" id="A0A0F4Z3C6"/>
<evidence type="ECO:0000313" key="10">
    <source>
        <dbReference type="EMBL" id="KKA24596.1"/>
    </source>
</evidence>
<dbReference type="InterPro" id="IPR051430">
    <property type="entry name" value="Fungal_TF_Env_Response"/>
</dbReference>
<evidence type="ECO:0000256" key="7">
    <source>
        <dbReference type="SAM" id="MobiDB-lite"/>
    </source>
</evidence>
<name>A0A0F4Z3C6_RASE3</name>
<keyword evidence="4" id="KW-0238">DNA-binding</keyword>
<dbReference type="InterPro" id="IPR007219">
    <property type="entry name" value="XnlR_reg_dom"/>
</dbReference>
<dbReference type="PROSITE" id="PS00463">
    <property type="entry name" value="ZN2_CY6_FUNGAL_1"/>
    <property type="match status" value="1"/>
</dbReference>
<dbReference type="PANTHER" id="PTHR31944">
    <property type="entry name" value="HEME-RESPONSIVE ZINC FINGER TRANSCRIPTION FACTOR HAP1"/>
    <property type="match status" value="1"/>
</dbReference>
<keyword evidence="3" id="KW-0805">Transcription regulation</keyword>
<gene>
    <name evidence="10" type="ORF">T310_1384</name>
</gene>
<evidence type="ECO:0000256" key="8">
    <source>
        <dbReference type="SAM" id="Phobius"/>
    </source>
</evidence>
<evidence type="ECO:0000256" key="2">
    <source>
        <dbReference type="ARBA" id="ARBA00022833"/>
    </source>
</evidence>
<dbReference type="CDD" id="cd12148">
    <property type="entry name" value="fungal_TF_MHR"/>
    <property type="match status" value="1"/>
</dbReference>
<dbReference type="EMBL" id="LASV01000057">
    <property type="protein sequence ID" value="KKA24596.1"/>
    <property type="molecule type" value="Genomic_DNA"/>
</dbReference>
<proteinExistence type="predicted"/>
<keyword evidence="8" id="KW-1133">Transmembrane helix</keyword>
<feature type="domain" description="Zn(2)-C6 fungal-type" evidence="9">
    <location>
        <begin position="22"/>
        <end position="54"/>
    </location>
</feature>
<dbReference type="SUPFAM" id="SSF57701">
    <property type="entry name" value="Zn2/Cys6 DNA-binding domain"/>
    <property type="match status" value="1"/>
</dbReference>
<keyword evidence="1" id="KW-0479">Metal-binding</keyword>
<dbReference type="Gene3D" id="4.10.240.10">
    <property type="entry name" value="Zn(2)-C6 fungal-type DNA-binding domain"/>
    <property type="match status" value="1"/>
</dbReference>
<dbReference type="SMART" id="SM00066">
    <property type="entry name" value="GAL4"/>
    <property type="match status" value="1"/>
</dbReference>
<dbReference type="GO" id="GO:0001228">
    <property type="term" value="F:DNA-binding transcription activator activity, RNA polymerase II-specific"/>
    <property type="evidence" value="ECO:0007669"/>
    <property type="project" value="TreeGrafter"/>
</dbReference>
<comment type="caution">
    <text evidence="10">The sequence shown here is derived from an EMBL/GenBank/DDBJ whole genome shotgun (WGS) entry which is preliminary data.</text>
</comment>
<dbReference type="GO" id="GO:0005634">
    <property type="term" value="C:nucleus"/>
    <property type="evidence" value="ECO:0007669"/>
    <property type="project" value="TreeGrafter"/>
</dbReference>
<keyword evidence="8" id="KW-0812">Transmembrane</keyword>
<dbReference type="Pfam" id="PF04082">
    <property type="entry name" value="Fungal_trans"/>
    <property type="match status" value="1"/>
</dbReference>
<dbReference type="Pfam" id="PF00172">
    <property type="entry name" value="Zn_clus"/>
    <property type="match status" value="1"/>
</dbReference>
<feature type="compositionally biased region" description="Low complexity" evidence="7">
    <location>
        <begin position="88"/>
        <end position="101"/>
    </location>
</feature>
<accession>A0A0F4Z3C6</accession>
<dbReference type="STRING" id="1408163.A0A0F4Z3C6"/>
<dbReference type="InterPro" id="IPR036864">
    <property type="entry name" value="Zn2-C6_fun-type_DNA-bd_sf"/>
</dbReference>
<evidence type="ECO:0000256" key="4">
    <source>
        <dbReference type="ARBA" id="ARBA00023125"/>
    </source>
</evidence>
<dbReference type="InterPro" id="IPR001138">
    <property type="entry name" value="Zn2Cys6_DnaBD"/>
</dbReference>
<keyword evidence="2" id="KW-0862">Zinc</keyword>
<protein>
    <submittedName>
        <fullName evidence="10">C6 transcription factor</fullName>
    </submittedName>
</protein>
<dbReference type="Proteomes" id="UP000053958">
    <property type="component" value="Unassembled WGS sequence"/>
</dbReference>
<evidence type="ECO:0000256" key="3">
    <source>
        <dbReference type="ARBA" id="ARBA00023015"/>
    </source>
</evidence>
<dbReference type="PANTHER" id="PTHR31944:SF130">
    <property type="entry name" value="ZN(II)2CYS6 TRANSCRIPTION FACTO (EUROFUNG)"/>
    <property type="match status" value="1"/>
</dbReference>
<dbReference type="GO" id="GO:0006351">
    <property type="term" value="P:DNA-templated transcription"/>
    <property type="evidence" value="ECO:0007669"/>
    <property type="project" value="InterPro"/>
</dbReference>
<feature type="transmembrane region" description="Helical" evidence="8">
    <location>
        <begin position="759"/>
        <end position="786"/>
    </location>
</feature>
<keyword evidence="5" id="KW-0804">Transcription</keyword>
<dbReference type="OrthoDB" id="4236860at2759"/>